<evidence type="ECO:0000259" key="7">
    <source>
        <dbReference type="PROSITE" id="PS50110"/>
    </source>
</evidence>
<dbReference type="Gene3D" id="3.40.50.2300">
    <property type="match status" value="1"/>
</dbReference>
<accession>A0ABW3HVW3</accession>
<keyword evidence="4" id="KW-0804">Transcription</keyword>
<organism evidence="8 9">
    <name type="scientific">Paenibacillus chungangensis</name>
    <dbReference type="NCBI Taxonomy" id="696535"/>
    <lineage>
        <taxon>Bacteria</taxon>
        <taxon>Bacillati</taxon>
        <taxon>Bacillota</taxon>
        <taxon>Bacilli</taxon>
        <taxon>Bacillales</taxon>
        <taxon>Paenibacillaceae</taxon>
        <taxon>Paenibacillus</taxon>
    </lineage>
</organism>
<dbReference type="SUPFAM" id="SSF46894">
    <property type="entry name" value="C-terminal effector domain of the bipartite response regulators"/>
    <property type="match status" value="1"/>
</dbReference>
<dbReference type="SMART" id="SM00421">
    <property type="entry name" value="HTH_LUXR"/>
    <property type="match status" value="1"/>
</dbReference>
<dbReference type="InterPro" id="IPR016032">
    <property type="entry name" value="Sig_transdc_resp-reg_C-effctor"/>
</dbReference>
<dbReference type="Pfam" id="PF00196">
    <property type="entry name" value="GerE"/>
    <property type="match status" value="1"/>
</dbReference>
<dbReference type="InterPro" id="IPR011006">
    <property type="entry name" value="CheY-like_superfamily"/>
</dbReference>
<dbReference type="InterPro" id="IPR000792">
    <property type="entry name" value="Tscrpt_reg_LuxR_C"/>
</dbReference>
<reference evidence="9" key="1">
    <citation type="journal article" date="2019" name="Int. J. Syst. Evol. Microbiol.">
        <title>The Global Catalogue of Microorganisms (GCM) 10K type strain sequencing project: providing services to taxonomists for standard genome sequencing and annotation.</title>
        <authorList>
            <consortium name="The Broad Institute Genomics Platform"/>
            <consortium name="The Broad Institute Genome Sequencing Center for Infectious Disease"/>
            <person name="Wu L."/>
            <person name="Ma J."/>
        </authorList>
    </citation>
    <scope>NUCLEOTIDE SEQUENCE [LARGE SCALE GENOMIC DNA]</scope>
    <source>
        <strain evidence="9">CCUG 59129</strain>
    </source>
</reference>
<evidence type="ECO:0000259" key="6">
    <source>
        <dbReference type="PROSITE" id="PS50043"/>
    </source>
</evidence>
<comment type="caution">
    <text evidence="8">The sequence shown here is derived from an EMBL/GenBank/DDBJ whole genome shotgun (WGS) entry which is preliminary data.</text>
</comment>
<keyword evidence="2" id="KW-0805">Transcription regulation</keyword>
<dbReference type="PROSITE" id="PS50110">
    <property type="entry name" value="RESPONSE_REGULATORY"/>
    <property type="match status" value="1"/>
</dbReference>
<dbReference type="CDD" id="cd17535">
    <property type="entry name" value="REC_NarL-like"/>
    <property type="match status" value="1"/>
</dbReference>
<proteinExistence type="predicted"/>
<dbReference type="InterPro" id="IPR001789">
    <property type="entry name" value="Sig_transdc_resp-reg_receiver"/>
</dbReference>
<dbReference type="Proteomes" id="UP001596989">
    <property type="component" value="Unassembled WGS sequence"/>
</dbReference>
<dbReference type="PRINTS" id="PR00038">
    <property type="entry name" value="HTHLUXR"/>
</dbReference>
<evidence type="ECO:0000256" key="1">
    <source>
        <dbReference type="ARBA" id="ARBA00022553"/>
    </source>
</evidence>
<gene>
    <name evidence="8" type="ORF">ACFQ2I_20210</name>
</gene>
<dbReference type="RefSeq" id="WP_377567475.1">
    <property type="nucleotide sequence ID" value="NZ_JBHTJZ010000063.1"/>
</dbReference>
<evidence type="ECO:0000256" key="5">
    <source>
        <dbReference type="PROSITE-ProRule" id="PRU00169"/>
    </source>
</evidence>
<dbReference type="EMBL" id="JBHTJZ010000063">
    <property type="protein sequence ID" value="MFD0961675.1"/>
    <property type="molecule type" value="Genomic_DNA"/>
</dbReference>
<evidence type="ECO:0000313" key="8">
    <source>
        <dbReference type="EMBL" id="MFD0961675.1"/>
    </source>
</evidence>
<dbReference type="SMART" id="SM00448">
    <property type="entry name" value="REC"/>
    <property type="match status" value="1"/>
</dbReference>
<dbReference type="PANTHER" id="PTHR43214">
    <property type="entry name" value="TWO-COMPONENT RESPONSE REGULATOR"/>
    <property type="match status" value="1"/>
</dbReference>
<keyword evidence="9" id="KW-1185">Reference proteome</keyword>
<evidence type="ECO:0000256" key="3">
    <source>
        <dbReference type="ARBA" id="ARBA00023125"/>
    </source>
</evidence>
<evidence type="ECO:0000256" key="2">
    <source>
        <dbReference type="ARBA" id="ARBA00023015"/>
    </source>
</evidence>
<dbReference type="CDD" id="cd06170">
    <property type="entry name" value="LuxR_C_like"/>
    <property type="match status" value="1"/>
</dbReference>
<evidence type="ECO:0000256" key="4">
    <source>
        <dbReference type="ARBA" id="ARBA00023163"/>
    </source>
</evidence>
<keyword evidence="1 5" id="KW-0597">Phosphoprotein</keyword>
<protein>
    <submittedName>
        <fullName evidence="8">Response regulator</fullName>
    </submittedName>
</protein>
<name>A0ABW3HVW3_9BACL</name>
<evidence type="ECO:0000313" key="9">
    <source>
        <dbReference type="Proteomes" id="UP001596989"/>
    </source>
</evidence>
<dbReference type="Pfam" id="PF00072">
    <property type="entry name" value="Response_reg"/>
    <property type="match status" value="1"/>
</dbReference>
<keyword evidence="3" id="KW-0238">DNA-binding</keyword>
<dbReference type="InterPro" id="IPR039420">
    <property type="entry name" value="WalR-like"/>
</dbReference>
<dbReference type="PROSITE" id="PS50043">
    <property type="entry name" value="HTH_LUXR_2"/>
    <property type="match status" value="1"/>
</dbReference>
<feature type="modified residue" description="4-aspartylphosphate" evidence="5">
    <location>
        <position position="57"/>
    </location>
</feature>
<sequence>MNDEITLVIADDQPLMRKGLAALLHAEEGFRVLGTAADGQEAVELIGKLQPAAALLDIHMPTMDGLEAARRIKERSPDVLIFMLTTFKDDDYIWRAMQAGAVGYLLKDSDTEDMVRIIRDGMAGRMNFPAIVLERLQAWLTAGGESVSPADEASKADREWEELFSPREIDIIRLLMKGRRNSDIAGELFLSEGTVKNYVGGIYRKMKVARRGEAMAWLQERMGGLDRMLRP</sequence>
<dbReference type="SUPFAM" id="SSF52172">
    <property type="entry name" value="CheY-like"/>
    <property type="match status" value="1"/>
</dbReference>
<feature type="domain" description="Response regulatory" evidence="7">
    <location>
        <begin position="6"/>
        <end position="122"/>
    </location>
</feature>
<dbReference type="InterPro" id="IPR058245">
    <property type="entry name" value="NreC/VraR/RcsB-like_REC"/>
</dbReference>
<feature type="domain" description="HTH luxR-type" evidence="6">
    <location>
        <begin position="157"/>
        <end position="222"/>
    </location>
</feature>